<feature type="transmembrane region" description="Helical" evidence="7">
    <location>
        <begin position="12"/>
        <end position="36"/>
    </location>
</feature>
<keyword evidence="2" id="KW-0285">Flavoprotein</keyword>
<evidence type="ECO:0000256" key="7">
    <source>
        <dbReference type="SAM" id="Phobius"/>
    </source>
</evidence>
<comment type="caution">
    <text evidence="8">The sequence shown here is derived from an EMBL/GenBank/DDBJ whole genome shotgun (WGS) entry which is preliminary data.</text>
</comment>
<dbReference type="PANTHER" id="PTHR46091">
    <property type="entry name" value="BLR7054 PROTEIN"/>
    <property type="match status" value="1"/>
</dbReference>
<keyword evidence="7" id="KW-0472">Membrane</keyword>
<organism evidence="8 9">
    <name type="scientific">Stephanodiscus triporus</name>
    <dbReference type="NCBI Taxonomy" id="2934178"/>
    <lineage>
        <taxon>Eukaryota</taxon>
        <taxon>Sar</taxon>
        <taxon>Stramenopiles</taxon>
        <taxon>Ochrophyta</taxon>
        <taxon>Bacillariophyta</taxon>
        <taxon>Coscinodiscophyceae</taxon>
        <taxon>Thalassiosirophycidae</taxon>
        <taxon>Stephanodiscales</taxon>
        <taxon>Stephanodiscaceae</taxon>
        <taxon>Stephanodiscus</taxon>
    </lineage>
</organism>
<evidence type="ECO:0000256" key="2">
    <source>
        <dbReference type="ARBA" id="ARBA00022630"/>
    </source>
</evidence>
<dbReference type="SUPFAM" id="SSF51905">
    <property type="entry name" value="FAD/NAD(P)-binding domain"/>
    <property type="match status" value="1"/>
</dbReference>
<evidence type="ECO:0000313" key="8">
    <source>
        <dbReference type="EMBL" id="KAL3783179.1"/>
    </source>
</evidence>
<dbReference type="InterPro" id="IPR052206">
    <property type="entry name" value="Retinol_saturase"/>
</dbReference>
<evidence type="ECO:0000256" key="4">
    <source>
        <dbReference type="ARBA" id="ARBA00022827"/>
    </source>
</evidence>
<dbReference type="EMBL" id="JALLAZ020000984">
    <property type="protein sequence ID" value="KAL3783179.1"/>
    <property type="molecule type" value="Genomic_DNA"/>
</dbReference>
<keyword evidence="4" id="KW-0274">FAD</keyword>
<keyword evidence="7" id="KW-0812">Transmembrane</keyword>
<keyword evidence="6" id="KW-0520">NAD</keyword>
<reference evidence="8 9" key="1">
    <citation type="submission" date="2024-10" db="EMBL/GenBank/DDBJ databases">
        <title>Updated reference genomes for cyclostephanoid diatoms.</title>
        <authorList>
            <person name="Roberts W.R."/>
            <person name="Alverson A.J."/>
        </authorList>
    </citation>
    <scope>NUCLEOTIDE SEQUENCE [LARGE SCALE GENOMIC DNA]</scope>
    <source>
        <strain evidence="8 9">AJA276-08</strain>
    </source>
</reference>
<evidence type="ECO:0000256" key="5">
    <source>
        <dbReference type="ARBA" id="ARBA00022857"/>
    </source>
</evidence>
<evidence type="ECO:0008006" key="10">
    <source>
        <dbReference type="Google" id="ProtNLM"/>
    </source>
</evidence>
<evidence type="ECO:0000313" key="9">
    <source>
        <dbReference type="Proteomes" id="UP001530315"/>
    </source>
</evidence>
<keyword evidence="9" id="KW-1185">Reference proteome</keyword>
<name>A0ABD3P6E7_9STRA</name>
<accession>A0ABD3P6E7</accession>
<comment type="similarity">
    <text evidence="1">Belongs to the carotenoid/retinoid oxidoreductase family. CrtISO subfamily.</text>
</comment>
<keyword evidence="5" id="KW-0521">NADP</keyword>
<evidence type="ECO:0000256" key="1">
    <source>
        <dbReference type="ARBA" id="ARBA00005855"/>
    </source>
</evidence>
<dbReference type="PANTHER" id="PTHR46091:SF3">
    <property type="entry name" value="AMINE OXIDASE DOMAIN-CONTAINING PROTEIN"/>
    <property type="match status" value="1"/>
</dbReference>
<sequence>MLTSWILSHIPASTLNCFALVCSIFIAPFALLFFYVTRWPKPRPVVVRRAIAFRPDAVPNKIDTIVIGSGSGGSTCANLLAQSGQRVLILEQHHDKTGGCTHTFREKNCEFDSGLHYTSKAMSKATTRPGAIMSFMSRGMQEFTVLEDPYDEIVFPNQEEHVRRSSRLSPLGTATYASAAGAAKTTHNMPSYQFVSGQDNVVKSIANQVNKDDPQLKKKTKEWLDLCQDIHKGFIALGVSRILPKWLHFLVAPRVDRLMTYASMTVRDVQHAVFNLGYTSKTLTELKVCPKAPDGYDPDHDLRRIKGVLCHPIGDYAVQPRNATMAAHGVTMTHYIDGACYTMGPTEKISMRNTSLVRSYGGEVFVDATVREIIVEGGRAVGVRVSNTSELDKCTSEEEKSRIKLTEIRAKNVVCATSIYNLYEKLLPQDLPIVRQFHDPAQRTVRQSNGHVFLFCKIKGDATELGLPTHNLWYFHKYDLDTAFDEYWAKPTEVRPPTVYVGFPCTKDVTWKKRFPNVSNCILISDGSYDWFEKWAGSPQGHRGQDYEDFKAKLSKHLLDILYECVPQVEGKVEHHELGTPLSEVTFLASYRGGSYGTQCTPTMFDSINRQWTTTPHTALPGLYLAGSDAFLPSVVGAMYGGCLGACAVLGRLGSLRLGHALLCHLAKHLQEENPKLSRGEAYRCAIDKFIN</sequence>
<gene>
    <name evidence="8" type="ORF">ACHAW5_008113</name>
</gene>
<protein>
    <recommendedName>
        <fullName evidence="10">Amine oxidase domain-containing protein</fullName>
    </recommendedName>
</protein>
<proteinExistence type="inferred from homology"/>
<evidence type="ECO:0000256" key="3">
    <source>
        <dbReference type="ARBA" id="ARBA00022729"/>
    </source>
</evidence>
<evidence type="ECO:0000256" key="6">
    <source>
        <dbReference type="ARBA" id="ARBA00023027"/>
    </source>
</evidence>
<keyword evidence="7" id="KW-1133">Transmembrane helix</keyword>
<keyword evidence="3" id="KW-0732">Signal</keyword>
<dbReference type="Gene3D" id="3.50.50.60">
    <property type="entry name" value="FAD/NAD(P)-binding domain"/>
    <property type="match status" value="2"/>
</dbReference>
<dbReference type="Proteomes" id="UP001530315">
    <property type="component" value="Unassembled WGS sequence"/>
</dbReference>
<dbReference type="Pfam" id="PF13450">
    <property type="entry name" value="NAD_binding_8"/>
    <property type="match status" value="1"/>
</dbReference>
<dbReference type="AlphaFoldDB" id="A0ABD3P6E7"/>
<dbReference type="InterPro" id="IPR036188">
    <property type="entry name" value="FAD/NAD-bd_sf"/>
</dbReference>